<evidence type="ECO:0000313" key="4">
    <source>
        <dbReference type="Proteomes" id="UP001304683"/>
    </source>
</evidence>
<keyword evidence="2" id="KW-1133">Transmembrane helix</keyword>
<organism evidence="3 4">
    <name type="scientific">Thermaerobacter composti</name>
    <dbReference type="NCBI Taxonomy" id="554949"/>
    <lineage>
        <taxon>Bacteria</taxon>
        <taxon>Bacillati</taxon>
        <taxon>Bacillota</taxon>
        <taxon>Clostridia</taxon>
        <taxon>Eubacteriales</taxon>
        <taxon>Clostridiales Family XVII. Incertae Sedis</taxon>
        <taxon>Thermaerobacter</taxon>
    </lineage>
</organism>
<keyword evidence="4" id="KW-1185">Reference proteome</keyword>
<protein>
    <submittedName>
        <fullName evidence="3">Stage III sporulation protein AF</fullName>
    </submittedName>
</protein>
<sequence length="300" mass="30217">MGALSEWIRQVILVLILTGVVELALPAGTMRRYVQVVLGLLVLLAIIRPVLAWLGGEPATLVPAWERILEQAGAGAAPLADGVPGTPPRVDADHLAAAQDRTRSLALDLHRQRLVTLIREAVRTATGLEPLAIDLDLVTDPASPRWGAVLGLTLHLPAWSAVDQDPQVPAAPQGGLPRPEGGSGPSAAAPGPGGAAAGSPRDGADPEDGEGALPGAIRPVEPVRVGPIGPGRDAAAGAEGAGTGLGSAAGGRVVPLGEAARRSLAARVRQALAARLDLAPAAVRVVWVEAVEGGDAGATP</sequence>
<evidence type="ECO:0000256" key="2">
    <source>
        <dbReference type="SAM" id="Phobius"/>
    </source>
</evidence>
<feature type="compositionally biased region" description="Gly residues" evidence="1">
    <location>
        <begin position="239"/>
        <end position="249"/>
    </location>
</feature>
<dbReference type="Proteomes" id="UP001304683">
    <property type="component" value="Chromosome"/>
</dbReference>
<name>A0ABZ0QRM1_9FIRM</name>
<dbReference type="EMBL" id="CP132508">
    <property type="protein sequence ID" value="WPD20145.1"/>
    <property type="molecule type" value="Genomic_DNA"/>
</dbReference>
<accession>A0ABZ0QRM1</accession>
<gene>
    <name evidence="3" type="ORF">Q5761_05820</name>
</gene>
<dbReference type="Pfam" id="PF09581">
    <property type="entry name" value="Spore_III_AF"/>
    <property type="match status" value="1"/>
</dbReference>
<keyword evidence="2" id="KW-0472">Membrane</keyword>
<reference evidence="3 4" key="1">
    <citation type="submission" date="2023-08" db="EMBL/GenBank/DDBJ databases">
        <title>Genome sequence of Thermaerobacter compostii strain Ins1, a spore-forming filamentous bacterium isolated from a deep geothermal reservoir.</title>
        <authorList>
            <person name="Bregnard D."/>
            <person name="Gonzalez D."/>
            <person name="Junier P."/>
        </authorList>
    </citation>
    <scope>NUCLEOTIDE SEQUENCE [LARGE SCALE GENOMIC DNA]</scope>
    <source>
        <strain evidence="3 4">Ins1</strain>
    </source>
</reference>
<feature type="compositionally biased region" description="Low complexity" evidence="1">
    <location>
        <begin position="177"/>
        <end position="190"/>
    </location>
</feature>
<evidence type="ECO:0000256" key="1">
    <source>
        <dbReference type="SAM" id="MobiDB-lite"/>
    </source>
</evidence>
<proteinExistence type="predicted"/>
<dbReference type="InterPro" id="IPR014245">
    <property type="entry name" value="Spore_III_AF"/>
</dbReference>
<feature type="region of interest" description="Disordered" evidence="1">
    <location>
        <begin position="164"/>
        <end position="251"/>
    </location>
</feature>
<dbReference type="RefSeq" id="WP_318751525.1">
    <property type="nucleotide sequence ID" value="NZ_CP132508.1"/>
</dbReference>
<evidence type="ECO:0000313" key="3">
    <source>
        <dbReference type="EMBL" id="WPD20145.1"/>
    </source>
</evidence>
<feature type="transmembrane region" description="Helical" evidence="2">
    <location>
        <begin position="33"/>
        <end position="54"/>
    </location>
</feature>
<keyword evidence="2" id="KW-0812">Transmembrane</keyword>
<feature type="transmembrane region" description="Helical" evidence="2">
    <location>
        <begin position="7"/>
        <end position="27"/>
    </location>
</feature>